<keyword evidence="6" id="KW-1133">Transmembrane helix</keyword>
<dbReference type="InterPro" id="IPR032675">
    <property type="entry name" value="LRR_dom_sf"/>
</dbReference>
<dbReference type="AlphaFoldDB" id="A0A9D4UUQ2"/>
<dbReference type="EMBL" id="JABFUD020000010">
    <property type="protein sequence ID" value="KAI5074281.1"/>
    <property type="molecule type" value="Genomic_DNA"/>
</dbReference>
<evidence type="ECO:0000256" key="3">
    <source>
        <dbReference type="ARBA" id="ARBA00022692"/>
    </source>
</evidence>
<dbReference type="OrthoDB" id="952609at2759"/>
<keyword evidence="2" id="KW-0433">Leucine-rich repeat</keyword>
<evidence type="ECO:0000256" key="7">
    <source>
        <dbReference type="ARBA" id="ARBA00023136"/>
    </source>
</evidence>
<dbReference type="Proteomes" id="UP000886520">
    <property type="component" value="Chromosome 10"/>
</dbReference>
<evidence type="ECO:0000313" key="8">
    <source>
        <dbReference type="EMBL" id="KAI5074281.1"/>
    </source>
</evidence>
<dbReference type="InterPro" id="IPR050994">
    <property type="entry name" value="At_inactive_RLKs"/>
</dbReference>
<dbReference type="Gene3D" id="3.80.10.10">
    <property type="entry name" value="Ribonuclease Inhibitor"/>
    <property type="match status" value="1"/>
</dbReference>
<name>A0A9D4UUQ2_ADICA</name>
<accession>A0A9D4UUQ2</accession>
<keyword evidence="3" id="KW-0812">Transmembrane</keyword>
<evidence type="ECO:0000313" key="9">
    <source>
        <dbReference type="Proteomes" id="UP000886520"/>
    </source>
</evidence>
<evidence type="ECO:0000256" key="4">
    <source>
        <dbReference type="ARBA" id="ARBA00022729"/>
    </source>
</evidence>
<evidence type="ECO:0000256" key="6">
    <source>
        <dbReference type="ARBA" id="ARBA00022989"/>
    </source>
</evidence>
<keyword evidence="7" id="KW-0472">Membrane</keyword>
<protein>
    <submittedName>
        <fullName evidence="8">Uncharacterized protein</fullName>
    </submittedName>
</protein>
<dbReference type="SUPFAM" id="SSF52058">
    <property type="entry name" value="L domain-like"/>
    <property type="match status" value="1"/>
</dbReference>
<reference evidence="8" key="1">
    <citation type="submission" date="2021-01" db="EMBL/GenBank/DDBJ databases">
        <title>Adiantum capillus-veneris genome.</title>
        <authorList>
            <person name="Fang Y."/>
            <person name="Liao Q."/>
        </authorList>
    </citation>
    <scope>NUCLEOTIDE SEQUENCE</scope>
    <source>
        <strain evidence="8">H3</strain>
        <tissue evidence="8">Leaf</tissue>
    </source>
</reference>
<dbReference type="FunFam" id="3.80.10.10:FF:000129">
    <property type="entry name" value="Leucine-rich repeat receptor-like kinase"/>
    <property type="match status" value="1"/>
</dbReference>
<evidence type="ECO:0000256" key="1">
    <source>
        <dbReference type="ARBA" id="ARBA00004167"/>
    </source>
</evidence>
<comment type="caution">
    <text evidence="8">The sequence shown here is derived from an EMBL/GenBank/DDBJ whole genome shotgun (WGS) entry which is preliminary data.</text>
</comment>
<dbReference type="GO" id="GO:0016020">
    <property type="term" value="C:membrane"/>
    <property type="evidence" value="ECO:0007669"/>
    <property type="project" value="UniProtKB-SubCell"/>
</dbReference>
<proteinExistence type="predicted"/>
<sequence>MPCVPYSTHGDQRPCLYTLQWTGNNPCGSRGWTGIDCNDWSPQRVTSLNLPGLGLVGDLPSDISLLSELTTLDLSYNKLTGSIPSQIGQLDHLSALYLQYNSFNGKIPREI</sequence>
<evidence type="ECO:0000256" key="5">
    <source>
        <dbReference type="ARBA" id="ARBA00022737"/>
    </source>
</evidence>
<keyword evidence="4" id="KW-0732">Signal</keyword>
<comment type="subcellular location">
    <subcellularLocation>
        <location evidence="1">Membrane</location>
        <topology evidence="1">Single-pass membrane protein</topology>
    </subcellularLocation>
</comment>
<organism evidence="8 9">
    <name type="scientific">Adiantum capillus-veneris</name>
    <name type="common">Maidenhair fern</name>
    <dbReference type="NCBI Taxonomy" id="13818"/>
    <lineage>
        <taxon>Eukaryota</taxon>
        <taxon>Viridiplantae</taxon>
        <taxon>Streptophyta</taxon>
        <taxon>Embryophyta</taxon>
        <taxon>Tracheophyta</taxon>
        <taxon>Polypodiopsida</taxon>
        <taxon>Polypodiidae</taxon>
        <taxon>Polypodiales</taxon>
        <taxon>Pteridineae</taxon>
        <taxon>Pteridaceae</taxon>
        <taxon>Vittarioideae</taxon>
        <taxon>Adiantum</taxon>
    </lineage>
</organism>
<keyword evidence="9" id="KW-1185">Reference proteome</keyword>
<dbReference type="PANTHER" id="PTHR48010:SF58">
    <property type="entry name" value="RECEPTOR PROTEIN KINASE-LIKE PROTEIN ZAR1"/>
    <property type="match status" value="1"/>
</dbReference>
<dbReference type="PANTHER" id="PTHR48010">
    <property type="entry name" value="OS05G0588300 PROTEIN"/>
    <property type="match status" value="1"/>
</dbReference>
<dbReference type="PROSITE" id="PS51450">
    <property type="entry name" value="LRR"/>
    <property type="match status" value="1"/>
</dbReference>
<dbReference type="Pfam" id="PF13855">
    <property type="entry name" value="LRR_8"/>
    <property type="match status" value="1"/>
</dbReference>
<keyword evidence="5" id="KW-0677">Repeat</keyword>
<gene>
    <name evidence="8" type="ORF">GOP47_0010242</name>
</gene>
<dbReference type="InterPro" id="IPR001611">
    <property type="entry name" value="Leu-rich_rpt"/>
</dbReference>
<evidence type="ECO:0000256" key="2">
    <source>
        <dbReference type="ARBA" id="ARBA00022614"/>
    </source>
</evidence>